<evidence type="ECO:0000256" key="3">
    <source>
        <dbReference type="ARBA" id="ARBA00023054"/>
    </source>
</evidence>
<evidence type="ECO:0000256" key="6">
    <source>
        <dbReference type="SAM" id="Phobius"/>
    </source>
</evidence>
<evidence type="ECO:0000313" key="8">
    <source>
        <dbReference type="Proteomes" id="UP000887043"/>
    </source>
</evidence>
<reference evidence="7" key="1">
    <citation type="submission" date="2021-08" db="EMBL/GenBank/DDBJ databases">
        <title>Prevotella lacticifex sp. nov., isolated from rumen of cow.</title>
        <authorList>
            <person name="Shinkai T."/>
            <person name="Ikeyama N."/>
            <person name="Kumagai M."/>
            <person name="Ohmori H."/>
            <person name="Sakamoto M."/>
            <person name="Ohkuma M."/>
            <person name="Mitsumori M."/>
        </authorList>
    </citation>
    <scope>NUCLEOTIDE SEQUENCE</scope>
    <source>
        <strain evidence="7">DSM 11371</strain>
    </source>
</reference>
<comment type="caution">
    <text evidence="7">The sequence shown here is derived from an EMBL/GenBank/DDBJ whole genome shotgun (WGS) entry which is preliminary data.</text>
</comment>
<evidence type="ECO:0000313" key="7">
    <source>
        <dbReference type="EMBL" id="GJG28171.1"/>
    </source>
</evidence>
<dbReference type="Proteomes" id="UP000887043">
    <property type="component" value="Unassembled WGS sequence"/>
</dbReference>
<evidence type="ECO:0000256" key="5">
    <source>
        <dbReference type="SAM" id="Coils"/>
    </source>
</evidence>
<comment type="function">
    <text evidence="1">Involved in DNA recombination.</text>
</comment>
<dbReference type="InterPro" id="IPR003798">
    <property type="entry name" value="DNA_recombination_RmuC"/>
</dbReference>
<keyword evidence="3 5" id="KW-0175">Coiled coil</keyword>
<name>A0AA37HX54_SEGBR</name>
<keyword evidence="4" id="KW-0233">DNA recombination</keyword>
<evidence type="ECO:0000256" key="2">
    <source>
        <dbReference type="ARBA" id="ARBA00009840"/>
    </source>
</evidence>
<sequence>MDIIYFILGIIIGIIIGYIISNNKHHQQETQLMSQRDIFQTKLESITQQNQHAIESLNKQLQEERERNAQEKEEARKLFLYEKNELRTEYVRQLEIIRQQHKESLEQQSKLINEQIHHASEEILKQRSEELSQTNQQQLSAILTPLHENIKQMKEAVEKNDRDQSLSLERLDASIKANLKQAQEVGERADKLAQALTSENKTQGNFGELRLRQILENMGLEEGVQFEEQYTMKDSHGNFIKNDESGKKLIPDVILHFPYDRDVIIDSKMSFKAFEDYYNADSEDDKKDALNRHLTSVRTHVVELARKQYNNYIQEGHQKLDFVFMYVFSESALQLALTNDQNLWKWAYDQGVVISGSQNLYMMLRVLEMTWKQVKQVENQQRIMDTANLIIDRIQIYYERLQDVEKQFDNTRKAFNKLNTITAPNGQSIETAANNLLKYGAKENPKRKYKLSKQNKLENISETEEEMNANQA</sequence>
<dbReference type="PANTHER" id="PTHR30563">
    <property type="entry name" value="DNA RECOMBINATION PROTEIN RMUC"/>
    <property type="match status" value="1"/>
</dbReference>
<accession>A0AA37HX54</accession>
<proteinExistence type="inferred from homology"/>
<gene>
    <name evidence="7" type="primary">rmuC</name>
    <name evidence="7" type="ORF">PRRU23_18710</name>
</gene>
<evidence type="ECO:0000256" key="1">
    <source>
        <dbReference type="ARBA" id="ARBA00003416"/>
    </source>
</evidence>
<feature type="coiled-coil region" evidence="5">
    <location>
        <begin position="43"/>
        <end position="78"/>
    </location>
</feature>
<keyword evidence="6" id="KW-1133">Transmembrane helix</keyword>
<dbReference type="GO" id="GO:0006310">
    <property type="term" value="P:DNA recombination"/>
    <property type="evidence" value="ECO:0007669"/>
    <property type="project" value="UniProtKB-KW"/>
</dbReference>
<dbReference type="PANTHER" id="PTHR30563:SF0">
    <property type="entry name" value="DNA RECOMBINATION PROTEIN RMUC"/>
    <property type="match status" value="1"/>
</dbReference>
<dbReference type="EMBL" id="BPTR01000001">
    <property type="protein sequence ID" value="GJG28171.1"/>
    <property type="molecule type" value="Genomic_DNA"/>
</dbReference>
<feature type="transmembrane region" description="Helical" evidence="6">
    <location>
        <begin position="5"/>
        <end position="21"/>
    </location>
</feature>
<protein>
    <submittedName>
        <fullName evidence="7">DNA recombination protein RmuC</fullName>
    </submittedName>
</protein>
<keyword evidence="6" id="KW-0812">Transmembrane</keyword>
<keyword evidence="6" id="KW-0472">Membrane</keyword>
<dbReference type="AlphaFoldDB" id="A0AA37HX54"/>
<organism evidence="7 8">
    <name type="scientific">Segatella bryantii</name>
    <name type="common">Prevotella bryantii</name>
    <dbReference type="NCBI Taxonomy" id="77095"/>
    <lineage>
        <taxon>Bacteria</taxon>
        <taxon>Pseudomonadati</taxon>
        <taxon>Bacteroidota</taxon>
        <taxon>Bacteroidia</taxon>
        <taxon>Bacteroidales</taxon>
        <taxon>Prevotellaceae</taxon>
        <taxon>Segatella</taxon>
    </lineage>
</organism>
<evidence type="ECO:0000256" key="4">
    <source>
        <dbReference type="ARBA" id="ARBA00023172"/>
    </source>
</evidence>
<comment type="similarity">
    <text evidence="2">Belongs to the RmuC family.</text>
</comment>
<dbReference type="Pfam" id="PF02646">
    <property type="entry name" value="RmuC"/>
    <property type="match status" value="1"/>
</dbReference>